<dbReference type="PANTHER" id="PTHR14969">
    <property type="entry name" value="SPHINGOSINE-1-PHOSPHATE PHOSPHOHYDROLASE"/>
    <property type="match status" value="1"/>
</dbReference>
<accession>C7XX88</accession>
<dbReference type="InterPro" id="IPR000326">
    <property type="entry name" value="PAP2/HPO"/>
</dbReference>
<protein>
    <submittedName>
        <fullName evidence="9">PAP2 family protein</fullName>
    </submittedName>
</protein>
<dbReference type="SUPFAM" id="SSF48317">
    <property type="entry name" value="Acid phosphatase/Vanadium-dependent haloperoxidase"/>
    <property type="match status" value="1"/>
</dbReference>
<proteinExistence type="predicted"/>
<dbReference type="STRING" id="575594.HMPREF0501_01373"/>
<feature type="transmembrane region" description="Helical" evidence="7">
    <location>
        <begin position="141"/>
        <end position="167"/>
    </location>
</feature>
<feature type="transmembrane region" description="Helical" evidence="7">
    <location>
        <begin position="6"/>
        <end position="30"/>
    </location>
</feature>
<sequence length="196" mass="22531">MHPQLTIGWLLQLLMTGLIFGSLCWGIRYSPQFSLVEERLQHRIIRQQNNWWWQLVATAFDPKALVMWDFLLAGLLVVQGRWLRAIYVLVMLASVDAFGIWIKHHLKRQRPATFVQATPTYSFPSGHTLGTTMMAMMIGMLFPHLLICDLVLLGWLLVIGCRLTLHAHYPSDVFGAVVLAYGWWIGGELLYILITR</sequence>
<dbReference type="AlphaFoldDB" id="C7XX88"/>
<dbReference type="GO" id="GO:0005886">
    <property type="term" value="C:plasma membrane"/>
    <property type="evidence" value="ECO:0007669"/>
    <property type="project" value="UniProtKB-SubCell"/>
</dbReference>
<dbReference type="InterPro" id="IPR036938">
    <property type="entry name" value="PAP2/HPO_sf"/>
</dbReference>
<dbReference type="Pfam" id="PF01569">
    <property type="entry name" value="PAP2"/>
    <property type="match status" value="1"/>
</dbReference>
<keyword evidence="4" id="KW-0378">Hydrolase</keyword>
<comment type="subcellular location">
    <subcellularLocation>
        <location evidence="1">Cell membrane</location>
        <topology evidence="1">Multi-pass membrane protein</topology>
    </subcellularLocation>
</comment>
<evidence type="ECO:0000256" key="1">
    <source>
        <dbReference type="ARBA" id="ARBA00004651"/>
    </source>
</evidence>
<dbReference type="SMART" id="SM00014">
    <property type="entry name" value="acidPPc"/>
    <property type="match status" value="1"/>
</dbReference>
<dbReference type="GO" id="GO:0016787">
    <property type="term" value="F:hydrolase activity"/>
    <property type="evidence" value="ECO:0007669"/>
    <property type="project" value="UniProtKB-KW"/>
</dbReference>
<keyword evidence="3 7" id="KW-0812">Transmembrane</keyword>
<evidence type="ECO:0000256" key="4">
    <source>
        <dbReference type="ARBA" id="ARBA00022801"/>
    </source>
</evidence>
<evidence type="ECO:0000256" key="5">
    <source>
        <dbReference type="ARBA" id="ARBA00022989"/>
    </source>
</evidence>
<dbReference type="Proteomes" id="UP000003987">
    <property type="component" value="Unassembled WGS sequence"/>
</dbReference>
<feature type="domain" description="Phosphatidic acid phosphatase type 2/haloperoxidase" evidence="8">
    <location>
        <begin position="86"/>
        <end position="191"/>
    </location>
</feature>
<evidence type="ECO:0000256" key="2">
    <source>
        <dbReference type="ARBA" id="ARBA00022475"/>
    </source>
</evidence>
<evidence type="ECO:0000313" key="10">
    <source>
        <dbReference type="Proteomes" id="UP000003987"/>
    </source>
</evidence>
<keyword evidence="10" id="KW-1185">Reference proteome</keyword>
<evidence type="ECO:0000259" key="8">
    <source>
        <dbReference type="SMART" id="SM00014"/>
    </source>
</evidence>
<dbReference type="Gene3D" id="1.20.144.10">
    <property type="entry name" value="Phosphatidic acid phosphatase type 2/haloperoxidase"/>
    <property type="match status" value="1"/>
</dbReference>
<reference evidence="9 10" key="1">
    <citation type="submission" date="2009-06" db="EMBL/GenBank/DDBJ databases">
        <title>The Genome Sequence of Lactobacillus coleohominis strain 101-4-CHN.</title>
        <authorList>
            <consortium name="The Broad Institute Genome Sequencing Platform"/>
            <person name="Ward D."/>
            <person name="Young S.K."/>
            <person name="Zeng Q."/>
            <person name="Koehrsen M."/>
            <person name="Alvarado L."/>
            <person name="Berlin A."/>
            <person name="Borenstein D."/>
            <person name="Chen Z."/>
            <person name="Engels R."/>
            <person name="Freedman E."/>
            <person name="Gellesch M."/>
            <person name="Goldberg J."/>
            <person name="Griggs A."/>
            <person name="Gujja S."/>
            <person name="Heiman D."/>
            <person name="Hepburn T."/>
            <person name="Howarth C."/>
            <person name="Jen D."/>
            <person name="Larson L."/>
            <person name="Lewis B."/>
            <person name="Mehta T."/>
            <person name="Park D."/>
            <person name="Pearson M."/>
            <person name="Roberts A."/>
            <person name="Saif S."/>
            <person name="Shea T."/>
            <person name="Shenoy N."/>
            <person name="Sisk P."/>
            <person name="Stolte C."/>
            <person name="Sykes S."/>
            <person name="Walk T."/>
            <person name="White J."/>
            <person name="Yandava C."/>
            <person name="Liu Y."/>
            <person name="Xu Q."/>
            <person name="Lander E."/>
            <person name="Nusbaum C."/>
            <person name="Galagan J."/>
            <person name="Birren B."/>
        </authorList>
    </citation>
    <scope>NUCLEOTIDE SEQUENCE [LARGE SCALE GENOMIC DNA]</scope>
    <source>
        <strain evidence="9 10">101-4-CHN</strain>
    </source>
</reference>
<evidence type="ECO:0000256" key="7">
    <source>
        <dbReference type="SAM" id="Phobius"/>
    </source>
</evidence>
<evidence type="ECO:0000256" key="6">
    <source>
        <dbReference type="ARBA" id="ARBA00023136"/>
    </source>
</evidence>
<dbReference type="eggNOG" id="COG0671">
    <property type="taxonomic scope" value="Bacteria"/>
</dbReference>
<evidence type="ECO:0000256" key="3">
    <source>
        <dbReference type="ARBA" id="ARBA00022692"/>
    </source>
</evidence>
<feature type="transmembrane region" description="Helical" evidence="7">
    <location>
        <begin position="82"/>
        <end position="102"/>
    </location>
</feature>
<dbReference type="HOGENOM" id="CLU_072573_3_3_9"/>
<evidence type="ECO:0000313" key="9">
    <source>
        <dbReference type="EMBL" id="EEU29908.1"/>
    </source>
</evidence>
<dbReference type="PANTHER" id="PTHR14969:SF62">
    <property type="entry name" value="DECAPRENYLPHOSPHORYL-5-PHOSPHORIBOSE PHOSPHATASE RV3807C-RELATED"/>
    <property type="match status" value="1"/>
</dbReference>
<name>C7XX88_9LACO</name>
<dbReference type="EMBL" id="GG698805">
    <property type="protein sequence ID" value="EEU29908.1"/>
    <property type="molecule type" value="Genomic_DNA"/>
</dbReference>
<gene>
    <name evidence="9" type="ORF">HMPREF0501_01373</name>
</gene>
<keyword evidence="5 7" id="KW-1133">Transmembrane helix</keyword>
<keyword evidence="6 7" id="KW-0472">Membrane</keyword>
<feature type="transmembrane region" description="Helical" evidence="7">
    <location>
        <begin position="173"/>
        <end position="194"/>
    </location>
</feature>
<organism evidence="9 10">
    <name type="scientific">Limosilactobacillus coleohominis 101-4-CHN</name>
    <dbReference type="NCBI Taxonomy" id="575594"/>
    <lineage>
        <taxon>Bacteria</taxon>
        <taxon>Bacillati</taxon>
        <taxon>Bacillota</taxon>
        <taxon>Bacilli</taxon>
        <taxon>Lactobacillales</taxon>
        <taxon>Lactobacillaceae</taxon>
        <taxon>Limosilactobacillus</taxon>
    </lineage>
</organism>
<keyword evidence="2" id="KW-1003">Cell membrane</keyword>